<accession>A0ABM8HL08</accession>
<feature type="region of interest" description="Disordered" evidence="1">
    <location>
        <begin position="38"/>
        <end position="82"/>
    </location>
</feature>
<reference evidence="2 3" key="1">
    <citation type="journal article" date="2010" name="ChemBioChem">
        <title>Cloning and characterization of the biosynthetic gene cluster of 16-membered macrolide antibiotic FD-891: involvement of a dual functional cytochrome P450 monooxygenase catalyzing epoxidation and hydroxylation.</title>
        <authorList>
            <person name="Kudo F."/>
            <person name="Motegi A."/>
            <person name="Mizoue K."/>
            <person name="Eguchi T."/>
        </authorList>
    </citation>
    <scope>NUCLEOTIDE SEQUENCE [LARGE SCALE GENOMIC DNA]</scope>
    <source>
        <strain evidence="2 3">A-8890</strain>
    </source>
</reference>
<evidence type="ECO:0000313" key="3">
    <source>
        <dbReference type="Proteomes" id="UP001321542"/>
    </source>
</evidence>
<dbReference type="RefSeq" id="WP_286253487.1">
    <property type="nucleotide sequence ID" value="NZ_AP018448.1"/>
</dbReference>
<reference evidence="2 3" key="2">
    <citation type="journal article" date="2023" name="ChemBioChem">
        <title>Acyltransferase Domain Exchange between Two Independent Type I Polyketide Synthases in the Same Producer Strain of Macrolide Antibiotics.</title>
        <authorList>
            <person name="Kudo F."/>
            <person name="Kishikawa K."/>
            <person name="Tsuboi K."/>
            <person name="Kido T."/>
            <person name="Usui T."/>
            <person name="Hashimoto J."/>
            <person name="Shin-Ya K."/>
            <person name="Miyanaga A."/>
            <person name="Eguchi T."/>
        </authorList>
    </citation>
    <scope>NUCLEOTIDE SEQUENCE [LARGE SCALE GENOMIC DNA]</scope>
    <source>
        <strain evidence="2 3">A-8890</strain>
    </source>
</reference>
<protein>
    <recommendedName>
        <fullName evidence="4">Lipoprotein</fullName>
    </recommendedName>
</protein>
<sequence length="243" mass="25527">MTETVALRRTGRAAGAVRGPVLVQVALLAGLLTACSESADQDDDTAAKPSTSASGRSSSEEAGSTGDVAERGGTLGAPGSACELPVTFDTAKSWKAEAVEADPDDEPTEELAELADSLLHQGPFTMACEIDAKPAGHIGFIRIWTGATTSKDARTLLKEFVAAEDDTSKVKYTDFSPEDSEGSGAEVEYLYTSKALDETKKERAFAVTTPEGPVLVHLGGFDSDEHEEMLPAYALAKQTLRIA</sequence>
<dbReference type="Proteomes" id="UP001321542">
    <property type="component" value="Chromosome"/>
</dbReference>
<feature type="compositionally biased region" description="Low complexity" evidence="1">
    <location>
        <begin position="50"/>
        <end position="65"/>
    </location>
</feature>
<gene>
    <name evidence="2" type="ORF">SGFS_050320</name>
</gene>
<evidence type="ECO:0008006" key="4">
    <source>
        <dbReference type="Google" id="ProtNLM"/>
    </source>
</evidence>
<evidence type="ECO:0000313" key="2">
    <source>
        <dbReference type="EMBL" id="BBC33738.1"/>
    </source>
</evidence>
<name>A0ABM8HL08_9ACTN</name>
<proteinExistence type="predicted"/>
<dbReference type="EMBL" id="AP018448">
    <property type="protein sequence ID" value="BBC33738.1"/>
    <property type="molecule type" value="Genomic_DNA"/>
</dbReference>
<dbReference type="Pfam" id="PF18966">
    <property type="entry name" value="Lipoprotein_23"/>
    <property type="match status" value="1"/>
</dbReference>
<dbReference type="InterPro" id="IPR044058">
    <property type="entry name" value="Lipoprotein_23"/>
</dbReference>
<evidence type="ECO:0000256" key="1">
    <source>
        <dbReference type="SAM" id="MobiDB-lite"/>
    </source>
</evidence>
<keyword evidence="3" id="KW-1185">Reference proteome</keyword>
<organism evidence="2 3">
    <name type="scientific">Streptomyces graminofaciens</name>
    <dbReference type="NCBI Taxonomy" id="68212"/>
    <lineage>
        <taxon>Bacteria</taxon>
        <taxon>Bacillati</taxon>
        <taxon>Actinomycetota</taxon>
        <taxon>Actinomycetes</taxon>
        <taxon>Kitasatosporales</taxon>
        <taxon>Streptomycetaceae</taxon>
        <taxon>Streptomyces</taxon>
    </lineage>
</organism>